<name>A0ABV6ZVD9_9PROT</name>
<evidence type="ECO:0000256" key="1">
    <source>
        <dbReference type="ARBA" id="ARBA00001946"/>
    </source>
</evidence>
<organism evidence="7 8">
    <name type="scientific">Hyphobacterium vulgare</name>
    <dbReference type="NCBI Taxonomy" id="1736751"/>
    <lineage>
        <taxon>Bacteria</taxon>
        <taxon>Pseudomonadati</taxon>
        <taxon>Pseudomonadota</taxon>
        <taxon>Alphaproteobacteria</taxon>
        <taxon>Maricaulales</taxon>
        <taxon>Maricaulaceae</taxon>
        <taxon>Hyphobacterium</taxon>
    </lineage>
</organism>
<dbReference type="SUPFAM" id="SSF56655">
    <property type="entry name" value="Carbohydrate phosphatase"/>
    <property type="match status" value="1"/>
</dbReference>
<dbReference type="NCBIfam" id="TIGR02067">
    <property type="entry name" value="his_9_HisN"/>
    <property type="match status" value="1"/>
</dbReference>
<evidence type="ECO:0000256" key="6">
    <source>
        <dbReference type="NCBIfam" id="TIGR02067"/>
    </source>
</evidence>
<dbReference type="InterPro" id="IPR000760">
    <property type="entry name" value="Inositol_monophosphatase-like"/>
</dbReference>
<dbReference type="RefSeq" id="WP_343164800.1">
    <property type="nucleotide sequence ID" value="NZ_JBHRSV010000003.1"/>
</dbReference>
<dbReference type="CDD" id="cd01641">
    <property type="entry name" value="Bacterial_IMPase_like_1"/>
    <property type="match status" value="1"/>
</dbReference>
<dbReference type="EC" id="3.1.3.15" evidence="6"/>
<keyword evidence="5" id="KW-0460">Magnesium</keyword>
<reference evidence="8" key="1">
    <citation type="journal article" date="2019" name="Int. J. Syst. Evol. Microbiol.">
        <title>The Global Catalogue of Microorganisms (GCM) 10K type strain sequencing project: providing services to taxonomists for standard genome sequencing and annotation.</title>
        <authorList>
            <consortium name="The Broad Institute Genomics Platform"/>
            <consortium name="The Broad Institute Genome Sequencing Center for Infectious Disease"/>
            <person name="Wu L."/>
            <person name="Ma J."/>
        </authorList>
    </citation>
    <scope>NUCLEOTIDE SEQUENCE [LARGE SCALE GENOMIC DNA]</scope>
    <source>
        <strain evidence="8">KCTC 52487</strain>
    </source>
</reference>
<evidence type="ECO:0000256" key="4">
    <source>
        <dbReference type="ARBA" id="ARBA00022801"/>
    </source>
</evidence>
<dbReference type="EMBL" id="JBHRSV010000003">
    <property type="protein sequence ID" value="MFC2925420.1"/>
    <property type="molecule type" value="Genomic_DNA"/>
</dbReference>
<dbReference type="PANTHER" id="PTHR43200:SF6">
    <property type="entry name" value="3'(2'),5'-BISPHOSPHATE NUCLEOTIDASE"/>
    <property type="match status" value="1"/>
</dbReference>
<dbReference type="PRINTS" id="PR00377">
    <property type="entry name" value="IMPHPHTASES"/>
</dbReference>
<dbReference type="Proteomes" id="UP001595379">
    <property type="component" value="Unassembled WGS sequence"/>
</dbReference>
<evidence type="ECO:0000256" key="2">
    <source>
        <dbReference type="ARBA" id="ARBA00009759"/>
    </source>
</evidence>
<dbReference type="Gene3D" id="3.30.540.10">
    <property type="entry name" value="Fructose-1,6-Bisphosphatase, subunit A, domain 1"/>
    <property type="match status" value="1"/>
</dbReference>
<gene>
    <name evidence="7" type="primary">hisN</name>
    <name evidence="7" type="ORF">ACFOOR_04805</name>
</gene>
<sequence>MSAFSLSEDLEFAFRLADAAGEAILPFFRNGTAVDNKEAAAFDPVTEADRASEAAMRRLIEQHRPGDGILGEEFDTLPSRNGRGWTLDPIDGTRGFIAGTTAWTVLIAHTRDGLPRAGVIDQPHTGERFFGDGDRAGLSHRGATRTLRVSRTTRLDQALMATTDPYLFQGAEAERFAALRPQLRLVRYGMDAYAYALLAAGGVDLVVESGLKPFDVQALIPVVTGAGGLLTDWRGGPAHAGGQVVAAATPELHAAALDILAPAARRA</sequence>
<proteinExistence type="inferred from homology"/>
<keyword evidence="3" id="KW-0479">Metal-binding</keyword>
<keyword evidence="8" id="KW-1185">Reference proteome</keyword>
<comment type="cofactor">
    <cofactor evidence="1">
        <name>Mg(2+)</name>
        <dbReference type="ChEBI" id="CHEBI:18420"/>
    </cofactor>
</comment>
<comment type="caution">
    <text evidence="7">The sequence shown here is derived from an EMBL/GenBank/DDBJ whole genome shotgun (WGS) entry which is preliminary data.</text>
</comment>
<evidence type="ECO:0000256" key="3">
    <source>
        <dbReference type="ARBA" id="ARBA00022723"/>
    </source>
</evidence>
<dbReference type="InterPro" id="IPR011809">
    <property type="entry name" value="His_9_proposed"/>
</dbReference>
<evidence type="ECO:0000256" key="5">
    <source>
        <dbReference type="ARBA" id="ARBA00022842"/>
    </source>
</evidence>
<dbReference type="GO" id="GO:0004401">
    <property type="term" value="F:histidinol-phosphatase activity"/>
    <property type="evidence" value="ECO:0007669"/>
    <property type="project" value="UniProtKB-EC"/>
</dbReference>
<dbReference type="Pfam" id="PF00459">
    <property type="entry name" value="Inositol_P"/>
    <property type="match status" value="1"/>
</dbReference>
<comment type="similarity">
    <text evidence="2">Belongs to the inositol monophosphatase superfamily.</text>
</comment>
<dbReference type="Gene3D" id="3.40.190.80">
    <property type="match status" value="1"/>
</dbReference>
<evidence type="ECO:0000313" key="7">
    <source>
        <dbReference type="EMBL" id="MFC2925420.1"/>
    </source>
</evidence>
<accession>A0ABV6ZVD9</accession>
<dbReference type="InterPro" id="IPR051090">
    <property type="entry name" value="Inositol_monoP_superfamily"/>
</dbReference>
<protein>
    <recommendedName>
        <fullName evidence="6">Histidinol-phosphatase</fullName>
        <ecNumber evidence="6">3.1.3.15</ecNumber>
    </recommendedName>
</protein>
<dbReference type="PANTHER" id="PTHR43200">
    <property type="entry name" value="PHOSPHATASE"/>
    <property type="match status" value="1"/>
</dbReference>
<evidence type="ECO:0000313" key="8">
    <source>
        <dbReference type="Proteomes" id="UP001595379"/>
    </source>
</evidence>
<keyword evidence="4 7" id="KW-0378">Hydrolase</keyword>